<dbReference type="Proteomes" id="UP000683925">
    <property type="component" value="Unassembled WGS sequence"/>
</dbReference>
<reference evidence="2" key="1">
    <citation type="submission" date="2021-01" db="EMBL/GenBank/DDBJ databases">
        <authorList>
            <consortium name="Genoscope - CEA"/>
            <person name="William W."/>
        </authorList>
    </citation>
    <scope>NUCLEOTIDE SEQUENCE</scope>
</reference>
<keyword evidence="1" id="KW-1133">Transmembrane helix</keyword>
<accession>A0A8S1WEL7</accession>
<evidence type="ECO:0000313" key="3">
    <source>
        <dbReference type="Proteomes" id="UP000683925"/>
    </source>
</evidence>
<dbReference type="EMBL" id="CAJJDP010000092">
    <property type="protein sequence ID" value="CAD8188704.1"/>
    <property type="molecule type" value="Genomic_DNA"/>
</dbReference>
<keyword evidence="3" id="KW-1185">Reference proteome</keyword>
<protein>
    <submittedName>
        <fullName evidence="2">Uncharacterized protein</fullName>
    </submittedName>
</protein>
<comment type="caution">
    <text evidence="2">The sequence shown here is derived from an EMBL/GenBank/DDBJ whole genome shotgun (WGS) entry which is preliminary data.</text>
</comment>
<dbReference type="AlphaFoldDB" id="A0A8S1WEL7"/>
<name>A0A8S1WEL7_PAROT</name>
<gene>
    <name evidence="2" type="ORF">POCTA_138.1.T0930107</name>
</gene>
<sequence length="211" mass="25380">MENFIGLMAECTKDIGLMDFSMEKASILTDLEERFQENGLKDREDENIYHQSIFIISRDLQQIISYFLFFFSIQFHNLQYFQTSPQHPDNLILLQKTKIQEKDFLRIRIIILIISILNHKILDSGIIIILLNNFRYCKYAQEAKLKKILAKQGNLHYITAQSYKNILIRWHIWDSRNPRKQRFKYQNGFISRLKLNCRIFFLKNLINLQKI</sequence>
<evidence type="ECO:0000256" key="1">
    <source>
        <dbReference type="SAM" id="Phobius"/>
    </source>
</evidence>
<proteinExistence type="predicted"/>
<dbReference type="OrthoDB" id="10522657at2759"/>
<organism evidence="2 3">
    <name type="scientific">Paramecium octaurelia</name>
    <dbReference type="NCBI Taxonomy" id="43137"/>
    <lineage>
        <taxon>Eukaryota</taxon>
        <taxon>Sar</taxon>
        <taxon>Alveolata</taxon>
        <taxon>Ciliophora</taxon>
        <taxon>Intramacronucleata</taxon>
        <taxon>Oligohymenophorea</taxon>
        <taxon>Peniculida</taxon>
        <taxon>Parameciidae</taxon>
        <taxon>Paramecium</taxon>
    </lineage>
</organism>
<evidence type="ECO:0000313" key="2">
    <source>
        <dbReference type="EMBL" id="CAD8188704.1"/>
    </source>
</evidence>
<keyword evidence="1" id="KW-0812">Transmembrane</keyword>
<feature type="transmembrane region" description="Helical" evidence="1">
    <location>
        <begin position="109"/>
        <end position="131"/>
    </location>
</feature>
<keyword evidence="1" id="KW-0472">Membrane</keyword>